<feature type="transmembrane region" description="Helical" evidence="1">
    <location>
        <begin position="87"/>
        <end position="108"/>
    </location>
</feature>
<comment type="caution">
    <text evidence="2">The sequence shown here is derived from an EMBL/GenBank/DDBJ whole genome shotgun (WGS) entry which is preliminary data.</text>
</comment>
<sequence>SEDILLDLMAYQRTFDGAYMRTALNELSYAVVILKLFQSSFYYIGLAMTLLALAFAVVAVQRSNLGPERQTDCHLHGVSHFKTAGNVVAFATLGALAVETAILCIILTM</sequence>
<dbReference type="InParanoid" id="A0A066VF52"/>
<dbReference type="GeneID" id="25262102"/>
<organism evidence="2 3">
    <name type="scientific">Tilletiaria anomala (strain ATCC 24038 / CBS 436.72 / UBC 951)</name>
    <dbReference type="NCBI Taxonomy" id="1037660"/>
    <lineage>
        <taxon>Eukaryota</taxon>
        <taxon>Fungi</taxon>
        <taxon>Dikarya</taxon>
        <taxon>Basidiomycota</taxon>
        <taxon>Ustilaginomycotina</taxon>
        <taxon>Exobasidiomycetes</taxon>
        <taxon>Georgefischeriales</taxon>
        <taxon>Tilletiariaceae</taxon>
        <taxon>Tilletiaria</taxon>
    </lineage>
</organism>
<dbReference type="HOGENOM" id="CLU_107661_2_1_1"/>
<dbReference type="PANTHER" id="PTHR38646:SF1">
    <property type="entry name" value="DUF202 DOMAIN-CONTAINING PROTEIN"/>
    <property type="match status" value="1"/>
</dbReference>
<feature type="non-terminal residue" evidence="2">
    <location>
        <position position="109"/>
    </location>
</feature>
<keyword evidence="1" id="KW-1133">Transmembrane helix</keyword>
<dbReference type="EMBL" id="JMSN01000140">
    <property type="protein sequence ID" value="KDN37369.1"/>
    <property type="molecule type" value="Genomic_DNA"/>
</dbReference>
<reference evidence="2 3" key="1">
    <citation type="submission" date="2014-05" db="EMBL/GenBank/DDBJ databases">
        <title>Draft genome sequence of a rare smut relative, Tilletiaria anomala UBC 951.</title>
        <authorList>
            <consortium name="DOE Joint Genome Institute"/>
            <person name="Toome M."/>
            <person name="Kuo A."/>
            <person name="Henrissat B."/>
            <person name="Lipzen A."/>
            <person name="Tritt A."/>
            <person name="Yoshinaga Y."/>
            <person name="Zane M."/>
            <person name="Barry K."/>
            <person name="Grigoriev I.V."/>
            <person name="Spatafora J.W."/>
            <person name="Aimea M.C."/>
        </authorList>
    </citation>
    <scope>NUCLEOTIDE SEQUENCE [LARGE SCALE GENOMIC DNA]</scope>
    <source>
        <strain evidence="2 3">UBC 951</strain>
    </source>
</reference>
<proteinExistence type="predicted"/>
<keyword evidence="1" id="KW-0472">Membrane</keyword>
<protein>
    <recommendedName>
        <fullName evidence="4">DUF202 domain-containing protein</fullName>
    </recommendedName>
</protein>
<dbReference type="OrthoDB" id="2555434at2759"/>
<evidence type="ECO:0000313" key="2">
    <source>
        <dbReference type="EMBL" id="KDN37369.1"/>
    </source>
</evidence>
<evidence type="ECO:0000256" key="1">
    <source>
        <dbReference type="SAM" id="Phobius"/>
    </source>
</evidence>
<dbReference type="Proteomes" id="UP000027361">
    <property type="component" value="Unassembled WGS sequence"/>
</dbReference>
<dbReference type="PANTHER" id="PTHR38646">
    <property type="entry name" value="YALI0F00814P"/>
    <property type="match status" value="1"/>
</dbReference>
<evidence type="ECO:0000313" key="3">
    <source>
        <dbReference type="Proteomes" id="UP000027361"/>
    </source>
</evidence>
<feature type="transmembrane region" description="Helical" evidence="1">
    <location>
        <begin position="41"/>
        <end position="60"/>
    </location>
</feature>
<dbReference type="AlphaFoldDB" id="A0A066VF52"/>
<keyword evidence="3" id="KW-1185">Reference proteome</keyword>
<evidence type="ECO:0008006" key="4">
    <source>
        <dbReference type="Google" id="ProtNLM"/>
    </source>
</evidence>
<keyword evidence="1" id="KW-0812">Transmembrane</keyword>
<gene>
    <name evidence="2" type="ORF">K437DRAFT_212801</name>
</gene>
<name>A0A066VF52_TILAU</name>
<dbReference type="RefSeq" id="XP_013240358.1">
    <property type="nucleotide sequence ID" value="XM_013384904.2"/>
</dbReference>
<accession>A0A066VF52</accession>
<feature type="non-terminal residue" evidence="2">
    <location>
        <position position="1"/>
    </location>
</feature>